<proteinExistence type="predicted"/>
<accession>A0A7U4RR16</accession>
<keyword evidence="13" id="KW-1185">Reference proteome</keyword>
<evidence type="ECO:0000256" key="9">
    <source>
        <dbReference type="ARBA" id="ARBA00023136"/>
    </source>
</evidence>
<dbReference type="InterPro" id="IPR036097">
    <property type="entry name" value="HisK_dim/P_sf"/>
</dbReference>
<dbReference type="OrthoDB" id="9762826at2"/>
<keyword evidence="5" id="KW-0808">Transferase</keyword>
<keyword evidence="8 10" id="KW-1133">Transmembrane helix</keyword>
<dbReference type="SMART" id="SM00388">
    <property type="entry name" value="HisKA"/>
    <property type="match status" value="1"/>
</dbReference>
<gene>
    <name evidence="12" type="ORF">YH65_07840</name>
</gene>
<evidence type="ECO:0000256" key="8">
    <source>
        <dbReference type="ARBA" id="ARBA00022989"/>
    </source>
</evidence>
<organism evidence="12 13">
    <name type="scientific">Sulfurovum lithotrophicum</name>
    <dbReference type="NCBI Taxonomy" id="206403"/>
    <lineage>
        <taxon>Bacteria</taxon>
        <taxon>Pseudomonadati</taxon>
        <taxon>Campylobacterota</taxon>
        <taxon>Epsilonproteobacteria</taxon>
        <taxon>Campylobacterales</taxon>
        <taxon>Sulfurovaceae</taxon>
        <taxon>Sulfurovum</taxon>
    </lineage>
</organism>
<dbReference type="Gene3D" id="1.10.287.130">
    <property type="match status" value="1"/>
</dbReference>
<evidence type="ECO:0000256" key="2">
    <source>
        <dbReference type="ARBA" id="ARBA00004141"/>
    </source>
</evidence>
<keyword evidence="4" id="KW-0597">Phosphoprotein</keyword>
<evidence type="ECO:0000313" key="12">
    <source>
        <dbReference type="EMBL" id="AKF25312.1"/>
    </source>
</evidence>
<name>A0A7U4RR16_9BACT</name>
<sequence>MNFFRPSLENKTLMLLLGSLYGALILMSTVSLNVYENHLKSEYRDNLKFIASSLEHLTSQEIKNKNFNTCNTQSQKMCTLCTLNNDFASVNVDYFTRKEDIRHKEYEKILILKDGSYIQLSMSKKYIESQLNNMRYILFYVFLIVSILFTFIIYLLHRKLFSPLKCLVNTCHNLEQEKGTTTQCPSDSYEIQELRMAILNLLKKNKLLYEKKHDMFKEITHQLKSPIAIMQARLSSLTNDTSPDTVKEYVKETNTDIEGIKEIIQDILFLEGVELDIQNTHKSDISMKAVFEDMQKKFQPLLELNQITIDADWHEDFTIHSYRKPILQVIQAMYENVSIHTKKGTTIDMAIDAAKKTLIISNIPKDKEDNLFKSTRIGTKIIKRLSEKLNFTVTTEHHKNRYITMITFHS</sequence>
<protein>
    <recommendedName>
        <fullName evidence="3">histidine kinase</fullName>
        <ecNumber evidence="3">2.7.13.3</ecNumber>
    </recommendedName>
</protein>
<evidence type="ECO:0000256" key="1">
    <source>
        <dbReference type="ARBA" id="ARBA00000085"/>
    </source>
</evidence>
<keyword evidence="7" id="KW-0418">Kinase</keyword>
<dbReference type="Gene3D" id="3.30.565.10">
    <property type="entry name" value="Histidine kinase-like ATPase, C-terminal domain"/>
    <property type="match status" value="1"/>
</dbReference>
<reference evidence="12 13" key="1">
    <citation type="submission" date="2015-04" db="EMBL/GenBank/DDBJ databases">
        <title>Complete genome sequence of Sulfurovum lithotrophicum ATCC BAA-797T.</title>
        <authorList>
            <person name="Ahn J."/>
            <person name="Park G."/>
            <person name="Jeon W."/>
            <person name="Jang Y."/>
            <person name="Jang M."/>
            <person name="Lee H."/>
            <person name="Lee H."/>
        </authorList>
    </citation>
    <scope>NUCLEOTIDE SEQUENCE [LARGE SCALE GENOMIC DNA]</scope>
    <source>
        <strain evidence="13">ATCC BAA-797 / 42BKT</strain>
    </source>
</reference>
<dbReference type="GO" id="GO:0000155">
    <property type="term" value="F:phosphorelay sensor kinase activity"/>
    <property type="evidence" value="ECO:0007669"/>
    <property type="project" value="InterPro"/>
</dbReference>
<evidence type="ECO:0000256" key="6">
    <source>
        <dbReference type="ARBA" id="ARBA00022692"/>
    </source>
</evidence>
<comment type="subcellular location">
    <subcellularLocation>
        <location evidence="2">Membrane</location>
        <topology evidence="2">Multi-pass membrane protein</topology>
    </subcellularLocation>
</comment>
<dbReference type="AlphaFoldDB" id="A0A7U4RR16"/>
<feature type="transmembrane region" description="Helical" evidence="10">
    <location>
        <begin position="137"/>
        <end position="156"/>
    </location>
</feature>
<evidence type="ECO:0000256" key="3">
    <source>
        <dbReference type="ARBA" id="ARBA00012438"/>
    </source>
</evidence>
<evidence type="ECO:0000313" key="13">
    <source>
        <dbReference type="Proteomes" id="UP000034444"/>
    </source>
</evidence>
<dbReference type="Gene3D" id="6.10.340.10">
    <property type="match status" value="1"/>
</dbReference>
<dbReference type="Proteomes" id="UP000034444">
    <property type="component" value="Chromosome"/>
</dbReference>
<reference evidence="13" key="2">
    <citation type="journal article" date="2017" name="Stand. Genomic Sci.">
        <title>Complete genome sequence of the sulfur-oxidizing chemolithoautotrophic Sulfurovum lithotrophicum 42BKTT.</title>
        <authorList>
            <person name="Jeon W."/>
            <person name="Priscilla L."/>
            <person name="Park G."/>
            <person name="Lee H."/>
            <person name="Lee N."/>
            <person name="Lee D."/>
            <person name="Kwon H."/>
            <person name="Ahn I."/>
            <person name="Lee C."/>
            <person name="Lee H."/>
            <person name="Ahn J."/>
        </authorList>
    </citation>
    <scope>NUCLEOTIDE SEQUENCE [LARGE SCALE GENOMIC DNA]</scope>
    <source>
        <strain evidence="13">ATCC BAA-797 / 42BKT</strain>
    </source>
</reference>
<dbReference type="PANTHER" id="PTHR45528">
    <property type="entry name" value="SENSOR HISTIDINE KINASE CPXA"/>
    <property type="match status" value="1"/>
</dbReference>
<keyword evidence="6 10" id="KW-0812">Transmembrane</keyword>
<dbReference type="SUPFAM" id="SSF47384">
    <property type="entry name" value="Homodimeric domain of signal transducing histidine kinase"/>
    <property type="match status" value="1"/>
</dbReference>
<dbReference type="GO" id="GO:0016020">
    <property type="term" value="C:membrane"/>
    <property type="evidence" value="ECO:0007669"/>
    <property type="project" value="UniProtKB-SubCell"/>
</dbReference>
<comment type="catalytic activity">
    <reaction evidence="1">
        <text>ATP + protein L-histidine = ADP + protein N-phospho-L-histidine.</text>
        <dbReference type="EC" id="2.7.13.3"/>
    </reaction>
</comment>
<dbReference type="InterPro" id="IPR050398">
    <property type="entry name" value="HssS/ArlS-like"/>
</dbReference>
<dbReference type="InterPro" id="IPR003661">
    <property type="entry name" value="HisK_dim/P_dom"/>
</dbReference>
<dbReference type="CDD" id="cd00082">
    <property type="entry name" value="HisKA"/>
    <property type="match status" value="1"/>
</dbReference>
<dbReference type="InterPro" id="IPR036890">
    <property type="entry name" value="HATPase_C_sf"/>
</dbReference>
<dbReference type="EC" id="2.7.13.3" evidence="3"/>
<dbReference type="Pfam" id="PF00512">
    <property type="entry name" value="HisKA"/>
    <property type="match status" value="1"/>
</dbReference>
<dbReference type="PANTHER" id="PTHR45528:SF12">
    <property type="entry name" value="SENSOR HISTIDINE KINASE ARSS"/>
    <property type="match status" value="1"/>
</dbReference>
<keyword evidence="9 10" id="KW-0472">Membrane</keyword>
<evidence type="ECO:0000256" key="7">
    <source>
        <dbReference type="ARBA" id="ARBA00022777"/>
    </source>
</evidence>
<feature type="domain" description="Signal transduction histidine kinase dimerisation/phosphoacceptor" evidence="11">
    <location>
        <begin position="211"/>
        <end position="276"/>
    </location>
</feature>
<evidence type="ECO:0000259" key="11">
    <source>
        <dbReference type="SMART" id="SM00388"/>
    </source>
</evidence>
<evidence type="ECO:0000256" key="5">
    <source>
        <dbReference type="ARBA" id="ARBA00022679"/>
    </source>
</evidence>
<feature type="transmembrane region" description="Helical" evidence="10">
    <location>
        <begin position="12"/>
        <end position="35"/>
    </location>
</feature>
<dbReference type="KEGG" id="slh:YH65_07840"/>
<evidence type="ECO:0000256" key="4">
    <source>
        <dbReference type="ARBA" id="ARBA00022553"/>
    </source>
</evidence>
<evidence type="ECO:0000256" key="10">
    <source>
        <dbReference type="SAM" id="Phobius"/>
    </source>
</evidence>
<dbReference type="EMBL" id="CP011308">
    <property type="protein sequence ID" value="AKF25312.1"/>
    <property type="molecule type" value="Genomic_DNA"/>
</dbReference>
<dbReference type="RefSeq" id="WP_046551390.1">
    <property type="nucleotide sequence ID" value="NZ_CP011308.1"/>
</dbReference>
<dbReference type="SUPFAM" id="SSF55874">
    <property type="entry name" value="ATPase domain of HSP90 chaperone/DNA topoisomerase II/histidine kinase"/>
    <property type="match status" value="1"/>
</dbReference>